<evidence type="ECO:0000313" key="1">
    <source>
        <dbReference type="EMBL" id="KAG5305242.1"/>
    </source>
</evidence>
<evidence type="ECO:0000313" key="2">
    <source>
        <dbReference type="Proteomes" id="UP000670092"/>
    </source>
</evidence>
<proteinExistence type="predicted"/>
<dbReference type="Proteomes" id="UP000670092">
    <property type="component" value="Unassembled WGS sequence"/>
</dbReference>
<organism evidence="1 2">
    <name type="scientific">Ajellomyces capsulatus</name>
    <name type="common">Darling's disease fungus</name>
    <name type="synonym">Histoplasma capsulatum</name>
    <dbReference type="NCBI Taxonomy" id="5037"/>
    <lineage>
        <taxon>Eukaryota</taxon>
        <taxon>Fungi</taxon>
        <taxon>Dikarya</taxon>
        <taxon>Ascomycota</taxon>
        <taxon>Pezizomycotina</taxon>
        <taxon>Eurotiomycetes</taxon>
        <taxon>Eurotiomycetidae</taxon>
        <taxon>Onygenales</taxon>
        <taxon>Ajellomycetaceae</taxon>
        <taxon>Histoplasma</taxon>
    </lineage>
</organism>
<dbReference type="AlphaFoldDB" id="A0A8H7Z759"/>
<gene>
    <name evidence="1" type="ORF">I7I52_03834</name>
</gene>
<reference evidence="1 2" key="1">
    <citation type="submission" date="2021-01" db="EMBL/GenBank/DDBJ databases">
        <title>Chromosome-level genome assembly of a human fungal pathogen reveals clustering of transcriptionally co-regulated genes.</title>
        <authorList>
            <person name="Voorhies M."/>
            <person name="Cohen S."/>
            <person name="Shea T.P."/>
            <person name="Petrus S."/>
            <person name="Munoz J.F."/>
            <person name="Poplawski S."/>
            <person name="Goldman W.E."/>
            <person name="Michael T."/>
            <person name="Cuomo C.A."/>
            <person name="Sil A."/>
            <person name="Beyhan S."/>
        </authorList>
    </citation>
    <scope>NUCLEOTIDE SEQUENCE [LARGE SCALE GENOMIC DNA]</scope>
    <source>
        <strain evidence="1 2">G184AR</strain>
    </source>
</reference>
<dbReference type="VEuPathDB" id="FungiDB:I7I52_03834"/>
<protein>
    <submittedName>
        <fullName evidence="1">Uncharacterized protein</fullName>
    </submittedName>
</protein>
<sequence length="95" mass="10951">MKVKAIPDAFLLKLKQQRCEVECHRNAGCKIATFTCQQIGLISSRNRVPVHILLWKMTLHSLNQSNQRDVSAFLSINSARRFIMKLNDGKQLENR</sequence>
<comment type="caution">
    <text evidence="1">The sequence shown here is derived from an EMBL/GenBank/DDBJ whole genome shotgun (WGS) entry which is preliminary data.</text>
</comment>
<dbReference type="EMBL" id="JAEVHI010000001">
    <property type="protein sequence ID" value="KAG5305242.1"/>
    <property type="molecule type" value="Genomic_DNA"/>
</dbReference>
<accession>A0A8H7Z759</accession>
<name>A0A8H7Z759_AJECA</name>